<evidence type="ECO:0000313" key="3">
    <source>
        <dbReference type="Proteomes" id="UP000326354"/>
    </source>
</evidence>
<feature type="transmembrane region" description="Helical" evidence="1">
    <location>
        <begin position="292"/>
        <end position="314"/>
    </location>
</feature>
<keyword evidence="3" id="KW-1185">Reference proteome</keyword>
<dbReference type="Pfam" id="PF04018">
    <property type="entry name" value="VCA0040-like"/>
    <property type="match status" value="1"/>
</dbReference>
<dbReference type="PANTHER" id="PTHR37308:SF1">
    <property type="entry name" value="POLYPRENYL-PHOSPHATE TRANSPORTER"/>
    <property type="match status" value="1"/>
</dbReference>
<keyword evidence="1" id="KW-1133">Transmembrane helix</keyword>
<feature type="transmembrane region" description="Helical" evidence="1">
    <location>
        <begin position="73"/>
        <end position="97"/>
    </location>
</feature>
<gene>
    <name evidence="2" type="ORF">UABAM_06579</name>
</gene>
<feature type="transmembrane region" description="Helical" evidence="1">
    <location>
        <begin position="128"/>
        <end position="150"/>
    </location>
</feature>
<feature type="transmembrane region" description="Helical" evidence="1">
    <location>
        <begin position="12"/>
        <end position="35"/>
    </location>
</feature>
<keyword evidence="1" id="KW-0472">Membrane</keyword>
<evidence type="ECO:0000256" key="1">
    <source>
        <dbReference type="SAM" id="Phobius"/>
    </source>
</evidence>
<keyword evidence="1" id="KW-0812">Transmembrane</keyword>
<feature type="transmembrane region" description="Helical" evidence="1">
    <location>
        <begin position="179"/>
        <end position="210"/>
    </location>
</feature>
<dbReference type="PANTHER" id="PTHR37308">
    <property type="entry name" value="INTEGRAL MEMBRANE PROTEIN"/>
    <property type="match status" value="1"/>
</dbReference>
<evidence type="ECO:0000313" key="2">
    <source>
        <dbReference type="EMBL" id="BBM88163.1"/>
    </source>
</evidence>
<feature type="transmembrane region" description="Helical" evidence="1">
    <location>
        <begin position="222"/>
        <end position="242"/>
    </location>
</feature>
<dbReference type="InterPro" id="IPR007163">
    <property type="entry name" value="VCA0040-like"/>
</dbReference>
<organism evidence="2 3">
    <name type="scientific">Uabimicrobium amorphum</name>
    <dbReference type="NCBI Taxonomy" id="2596890"/>
    <lineage>
        <taxon>Bacteria</taxon>
        <taxon>Pseudomonadati</taxon>
        <taxon>Planctomycetota</taxon>
        <taxon>Candidatus Uabimicrobiia</taxon>
        <taxon>Candidatus Uabimicrobiales</taxon>
        <taxon>Candidatus Uabimicrobiaceae</taxon>
        <taxon>Candidatus Uabimicrobium</taxon>
    </lineage>
</organism>
<reference evidence="2 3" key="1">
    <citation type="submission" date="2019-08" db="EMBL/GenBank/DDBJ databases">
        <title>Complete genome sequence of Candidatus Uab amorphum.</title>
        <authorList>
            <person name="Shiratori T."/>
            <person name="Suzuki S."/>
            <person name="Kakizawa Y."/>
            <person name="Ishida K."/>
        </authorList>
    </citation>
    <scope>NUCLEOTIDE SEQUENCE [LARGE SCALE GENOMIC DNA]</scope>
    <source>
        <strain evidence="2 3">SRT547</strain>
    </source>
</reference>
<accession>A0A5S9IU33</accession>
<dbReference type="RefSeq" id="WP_173013710.1">
    <property type="nucleotide sequence ID" value="NZ_AP019860.1"/>
</dbReference>
<dbReference type="Proteomes" id="UP000326354">
    <property type="component" value="Chromosome"/>
</dbReference>
<name>A0A5S9IU33_UABAM</name>
<feature type="transmembrane region" description="Helical" evidence="1">
    <location>
        <begin position="254"/>
        <end position="272"/>
    </location>
</feature>
<dbReference type="AlphaFoldDB" id="A0A5S9IU33"/>
<protein>
    <submittedName>
        <fullName evidence="2">DUF368 domain-containing protein</fullName>
    </submittedName>
</protein>
<dbReference type="KEGG" id="uam:UABAM_06579"/>
<proteinExistence type="predicted"/>
<sequence>MKETIKHFIQGGLIGIGNIIPGVSGATVALILGIYKRLIGVIDSLNVTAVLSLLKSLSSWSKFKEEMSKIQGWFLATVLCGVLVFVYAFSFAISYCLKNFHDATYSLFFGLILASIVIPFRYITKKTWYGWLAAAIAATFVVCLSFGLSAEEQAQAHQKKIMIKQGVAQQKLDVDYTELGYYFMAGAIAISAMILPGVSGSFILLLMGSYFDVLLAIKQLDLWIIGFFGCGCLVGLIGFTKVMKYLLEKYESTLMFFLSGLILGSLYSIWPFKKALVVDNMTFYGENILPSASWTHLLICGGMCCVGVMLVVVFERYDVEK</sequence>
<dbReference type="EMBL" id="AP019860">
    <property type="protein sequence ID" value="BBM88163.1"/>
    <property type="molecule type" value="Genomic_DNA"/>
</dbReference>
<feature type="transmembrane region" description="Helical" evidence="1">
    <location>
        <begin position="104"/>
        <end position="122"/>
    </location>
</feature>